<evidence type="ECO:0000256" key="5">
    <source>
        <dbReference type="ARBA" id="ARBA00023136"/>
    </source>
</evidence>
<proteinExistence type="predicted"/>
<name>A0ABQ1LMN8_9BACT</name>
<dbReference type="PANTHER" id="PTHR34990:SF1">
    <property type="entry name" value="UDP-2,3-DIACYLGLUCOSAMINE HYDROLASE"/>
    <property type="match status" value="1"/>
</dbReference>
<feature type="domain" description="Calcineurin-like phosphoesterase" evidence="7">
    <location>
        <begin position="14"/>
        <end position="218"/>
    </location>
</feature>
<evidence type="ECO:0000313" key="9">
    <source>
        <dbReference type="Proteomes" id="UP000636010"/>
    </source>
</evidence>
<dbReference type="SUPFAM" id="SSF56300">
    <property type="entry name" value="Metallo-dependent phosphatases"/>
    <property type="match status" value="1"/>
</dbReference>
<keyword evidence="4 8" id="KW-0378">Hydrolase</keyword>
<dbReference type="GO" id="GO:0016787">
    <property type="term" value="F:hydrolase activity"/>
    <property type="evidence" value="ECO:0007669"/>
    <property type="project" value="UniProtKB-KW"/>
</dbReference>
<protein>
    <submittedName>
        <fullName evidence="8">UDP-2,3-diacylglucosamine hydrolase</fullName>
    </submittedName>
</protein>
<keyword evidence="1" id="KW-1003">Cell membrane</keyword>
<dbReference type="CDD" id="cd07398">
    <property type="entry name" value="MPP_YbbF-LpxH"/>
    <property type="match status" value="1"/>
</dbReference>
<dbReference type="InterPro" id="IPR029052">
    <property type="entry name" value="Metallo-depent_PP-like"/>
</dbReference>
<evidence type="ECO:0000259" key="7">
    <source>
        <dbReference type="Pfam" id="PF00149"/>
    </source>
</evidence>
<accession>A0ABQ1LMN8</accession>
<organism evidence="8 9">
    <name type="scientific">Marivirga lumbricoides</name>
    <dbReference type="NCBI Taxonomy" id="1046115"/>
    <lineage>
        <taxon>Bacteria</taxon>
        <taxon>Pseudomonadati</taxon>
        <taxon>Bacteroidota</taxon>
        <taxon>Cytophagia</taxon>
        <taxon>Cytophagales</taxon>
        <taxon>Marivirgaceae</taxon>
        <taxon>Marivirga</taxon>
    </lineage>
</organism>
<dbReference type="InterPro" id="IPR043461">
    <property type="entry name" value="LpxH-like"/>
</dbReference>
<comment type="caution">
    <text evidence="8">The sequence shown here is derived from an EMBL/GenBank/DDBJ whole genome shotgun (WGS) entry which is preliminary data.</text>
</comment>
<keyword evidence="3" id="KW-0479">Metal-binding</keyword>
<keyword evidence="6" id="KW-0464">Manganese</keyword>
<evidence type="ECO:0000256" key="4">
    <source>
        <dbReference type="ARBA" id="ARBA00022801"/>
    </source>
</evidence>
<evidence type="ECO:0000256" key="6">
    <source>
        <dbReference type="ARBA" id="ARBA00023211"/>
    </source>
</evidence>
<reference evidence="9" key="1">
    <citation type="journal article" date="2019" name="Int. J. Syst. Evol. Microbiol.">
        <title>The Global Catalogue of Microorganisms (GCM) 10K type strain sequencing project: providing services to taxonomists for standard genome sequencing and annotation.</title>
        <authorList>
            <consortium name="The Broad Institute Genomics Platform"/>
            <consortium name="The Broad Institute Genome Sequencing Center for Infectious Disease"/>
            <person name="Wu L."/>
            <person name="Ma J."/>
        </authorList>
    </citation>
    <scope>NUCLEOTIDE SEQUENCE [LARGE SCALE GENOMIC DNA]</scope>
    <source>
        <strain evidence="9">CGMCC 1.10832</strain>
    </source>
</reference>
<evidence type="ECO:0000256" key="1">
    <source>
        <dbReference type="ARBA" id="ARBA00022475"/>
    </source>
</evidence>
<keyword evidence="5" id="KW-0472">Membrane</keyword>
<dbReference type="RefSeq" id="WP_188460988.1">
    <property type="nucleotide sequence ID" value="NZ_BAABHU010000003.1"/>
</dbReference>
<evidence type="ECO:0000313" key="8">
    <source>
        <dbReference type="EMBL" id="GGC27110.1"/>
    </source>
</evidence>
<dbReference type="InterPro" id="IPR004843">
    <property type="entry name" value="Calcineurin-like_PHP"/>
</dbReference>
<gene>
    <name evidence="8" type="primary">lpxH</name>
    <name evidence="8" type="ORF">GCM10011506_10680</name>
</gene>
<dbReference type="Gene3D" id="3.60.21.10">
    <property type="match status" value="1"/>
</dbReference>
<dbReference type="EMBL" id="BMEC01000003">
    <property type="protein sequence ID" value="GGC27110.1"/>
    <property type="molecule type" value="Genomic_DNA"/>
</dbReference>
<sequence>MSEINIDIPEGKSIYFASDFHLGAPNKQESLTRELKIINWLESIKLNAAAIFLVGDIFDFWHEYKQVIPKGFIRFQGKLAELVDAGIPLFLFTGNHDMWMFGYFTEELGIPVYREPQVLNANGKRIFIGHGDGLGPGDYQYKFLKKVFENKVCQWLFRQIHPDLGIWIANKWSASSRISSSTDDSSKFLGEGEWLWSFAKEKEKEEHYDCYIFGHRHLPIDEPVGEHSRYINLGEWVHYYTFVEFTGKEFVLKTFQ</sequence>
<evidence type="ECO:0000256" key="3">
    <source>
        <dbReference type="ARBA" id="ARBA00022723"/>
    </source>
</evidence>
<dbReference type="Pfam" id="PF00149">
    <property type="entry name" value="Metallophos"/>
    <property type="match status" value="1"/>
</dbReference>
<dbReference type="Proteomes" id="UP000636010">
    <property type="component" value="Unassembled WGS sequence"/>
</dbReference>
<keyword evidence="2" id="KW-0997">Cell inner membrane</keyword>
<evidence type="ECO:0000256" key="2">
    <source>
        <dbReference type="ARBA" id="ARBA00022519"/>
    </source>
</evidence>
<dbReference type="PANTHER" id="PTHR34990">
    <property type="entry name" value="UDP-2,3-DIACYLGLUCOSAMINE HYDROLASE-RELATED"/>
    <property type="match status" value="1"/>
</dbReference>
<keyword evidence="9" id="KW-1185">Reference proteome</keyword>